<keyword evidence="5" id="KW-1185">Reference proteome</keyword>
<gene>
    <name evidence="4" type="ORF">H8S55_01940</name>
</gene>
<dbReference type="Gene3D" id="3.40.570.10">
    <property type="entry name" value="Extracellular Endonuclease, subunit A"/>
    <property type="match status" value="1"/>
</dbReference>
<keyword evidence="4" id="KW-0378">Hydrolase</keyword>
<feature type="compositionally biased region" description="Low complexity" evidence="1">
    <location>
        <begin position="235"/>
        <end position="250"/>
    </location>
</feature>
<accession>A0A8J6IYE9</accession>
<feature type="signal peptide" evidence="2">
    <location>
        <begin position="1"/>
        <end position="28"/>
    </location>
</feature>
<evidence type="ECO:0000259" key="3">
    <source>
        <dbReference type="Pfam" id="PF13930"/>
    </source>
</evidence>
<reference evidence="4" key="1">
    <citation type="submission" date="2020-08" db="EMBL/GenBank/DDBJ databases">
        <title>Genome public.</title>
        <authorList>
            <person name="Liu C."/>
            <person name="Sun Q."/>
        </authorList>
    </citation>
    <scope>NUCLEOTIDE SEQUENCE</scope>
    <source>
        <strain evidence="4">BX5</strain>
    </source>
</reference>
<evidence type="ECO:0000256" key="1">
    <source>
        <dbReference type="SAM" id="MobiDB-lite"/>
    </source>
</evidence>
<organism evidence="4 5">
    <name type="scientific">Flintibacter faecis</name>
    <dbReference type="NCBI Taxonomy" id="2763047"/>
    <lineage>
        <taxon>Bacteria</taxon>
        <taxon>Bacillati</taxon>
        <taxon>Bacillota</taxon>
        <taxon>Clostridia</taxon>
        <taxon>Eubacteriales</taxon>
        <taxon>Flintibacter</taxon>
    </lineage>
</organism>
<keyword evidence="4" id="KW-0255">Endonuclease</keyword>
<evidence type="ECO:0000313" key="4">
    <source>
        <dbReference type="EMBL" id="MBC5716098.1"/>
    </source>
</evidence>
<protein>
    <submittedName>
        <fullName evidence="4">DNA/RNA non-specific endonuclease</fullName>
    </submittedName>
</protein>
<dbReference type="Proteomes" id="UP000602260">
    <property type="component" value="Unassembled WGS sequence"/>
</dbReference>
<dbReference type="SUPFAM" id="SSF57884">
    <property type="entry name" value="Ada DNA repair protein, N-terminal domain (N-Ada 10)"/>
    <property type="match status" value="1"/>
</dbReference>
<dbReference type="Gene3D" id="3.40.10.10">
    <property type="entry name" value="DNA Methylphosphotriester Repair Domain"/>
    <property type="match status" value="1"/>
</dbReference>
<keyword evidence="4" id="KW-0540">Nuclease</keyword>
<dbReference type="PROSITE" id="PS51257">
    <property type="entry name" value="PROKAR_LIPOPROTEIN"/>
    <property type="match status" value="1"/>
</dbReference>
<dbReference type="InterPro" id="IPR035451">
    <property type="entry name" value="Ada-like_dom_sf"/>
</dbReference>
<dbReference type="InterPro" id="IPR044927">
    <property type="entry name" value="Endonuclea_NS_2"/>
</dbReference>
<evidence type="ECO:0000256" key="2">
    <source>
        <dbReference type="SAM" id="SignalP"/>
    </source>
</evidence>
<dbReference type="EMBL" id="JACOPN010000001">
    <property type="protein sequence ID" value="MBC5716098.1"/>
    <property type="molecule type" value="Genomic_DNA"/>
</dbReference>
<comment type="caution">
    <text evidence="4">The sequence shown here is derived from an EMBL/GenBank/DDBJ whole genome shotgun (WGS) entry which is preliminary data.</text>
</comment>
<feature type="region of interest" description="Disordered" evidence="1">
    <location>
        <begin position="228"/>
        <end position="250"/>
    </location>
</feature>
<dbReference type="GO" id="GO:0004519">
    <property type="term" value="F:endonuclease activity"/>
    <property type="evidence" value="ECO:0007669"/>
    <property type="project" value="UniProtKB-KW"/>
</dbReference>
<dbReference type="AlphaFoldDB" id="A0A8J6IYE9"/>
<dbReference type="Pfam" id="PF13930">
    <property type="entry name" value="Endonuclea_NS_2"/>
    <property type="match status" value="1"/>
</dbReference>
<feature type="domain" description="Type VII secretion system protein EssD-like" evidence="3">
    <location>
        <begin position="75"/>
        <end position="199"/>
    </location>
</feature>
<proteinExistence type="predicted"/>
<dbReference type="InterPro" id="IPR044929">
    <property type="entry name" value="DNA/RNA_non-sp_Endonuclease_sf"/>
</dbReference>
<evidence type="ECO:0000313" key="5">
    <source>
        <dbReference type="Proteomes" id="UP000602260"/>
    </source>
</evidence>
<keyword evidence="2" id="KW-0732">Signal</keyword>
<feature type="chain" id="PRO_5038888959" evidence="2">
    <location>
        <begin position="29"/>
        <end position="301"/>
    </location>
</feature>
<sequence>MTRLNHWKLKLFPLLLALVLALSACQGALPGDWSYAGGGAVSLDDIPAYSGQAYIAVNDNQPFFTQDELTTQAFETYSELDSLGRCGTAYANICRELMPTEPRGEIGSVKPTGWQSVKYDFVDGKSLYNRCHLIGFQLAGENANPKNLITGTRYLNIEGMLPFENLVADYVKETDQHVLYRVTPVFQGQDLVARGVLMEGLSVEDSGEGVTFCVYAYNVQPGVDIDYATGDNRASDSQSAGDASQPDSSQGTYVLNISSKKFHLPSCGGVKDIKSENRQDYTGPRQALIDQGYQPCGRCKP</sequence>
<dbReference type="RefSeq" id="WP_186877575.1">
    <property type="nucleotide sequence ID" value="NZ_JACOPN010000001.1"/>
</dbReference>
<name>A0A8J6IYE9_9FIRM</name>